<dbReference type="EMBL" id="BC100361">
    <property type="protein sequence ID" value="AAI00362.1"/>
    <property type="molecule type" value="mRNA"/>
</dbReference>
<evidence type="ECO:0000313" key="3">
    <source>
        <dbReference type="Ensembl" id="ENSMUSP00000026862.8"/>
    </source>
</evidence>
<dbReference type="Antibodypedia" id="26972">
    <property type="antibodies" value="157 antibodies from 27 providers"/>
</dbReference>
<dbReference type="Ensembl" id="ENSMUST00000026862.9">
    <property type="protein sequence ID" value="ENSMUSP00000026862.8"/>
    <property type="gene ID" value="ENSMUSG00000025762.17"/>
</dbReference>
<evidence type="ECO:0000313" key="4">
    <source>
        <dbReference type="MGI" id="MGI:1914604"/>
    </source>
</evidence>
<dbReference type="AlphaFoldDB" id="Q497V3"/>
<dbReference type="GO" id="GO:0000339">
    <property type="term" value="F:RNA cap binding"/>
    <property type="evidence" value="ECO:0007669"/>
    <property type="project" value="InterPro"/>
</dbReference>
<dbReference type="InterPro" id="IPR006607">
    <property type="entry name" value="DM15"/>
</dbReference>
<evidence type="ECO:0000313" key="2">
    <source>
        <dbReference type="EMBL" id="AAI00362.1"/>
    </source>
</evidence>
<reference evidence="3" key="3">
    <citation type="journal article" date="2011" name="PLoS Biol.">
        <title>Modernizing reference genome assemblies.</title>
        <authorList>
            <person name="Church D.M."/>
            <person name="Schneider V.A."/>
            <person name="Graves T."/>
            <person name="Auger K."/>
            <person name="Cunningham F."/>
            <person name="Bouk N."/>
            <person name="Chen H.C."/>
            <person name="Agarwala R."/>
            <person name="McLaren W.M."/>
            <person name="Ritchie G.R."/>
            <person name="Albracht D."/>
            <person name="Kremitzki M."/>
            <person name="Rock S."/>
            <person name="Kotkiewicz H."/>
            <person name="Kremitzki C."/>
            <person name="Wollam A."/>
            <person name="Trani L."/>
            <person name="Fulton L."/>
            <person name="Fulton R."/>
            <person name="Matthews L."/>
            <person name="Whitehead S."/>
            <person name="Chow W."/>
            <person name="Torrance J."/>
            <person name="Dunn M."/>
            <person name="Harden G."/>
            <person name="Threadgold G."/>
            <person name="Wood J."/>
            <person name="Collins J."/>
            <person name="Heath P."/>
            <person name="Griffiths G."/>
            <person name="Pelan S."/>
            <person name="Grafham D."/>
            <person name="Eichler E.E."/>
            <person name="Weinstock G."/>
            <person name="Mardis E.R."/>
            <person name="Wilson R.K."/>
            <person name="Howe K."/>
            <person name="Flicek P."/>
            <person name="Hubbard T."/>
        </authorList>
    </citation>
    <scope>NUCLEOTIDE SEQUENCE [LARGE SCALE GENOMIC DNA]</scope>
    <source>
        <strain evidence="3">C57BL/6J</strain>
    </source>
</reference>
<dbReference type="GeneTree" id="ENSGT00940000154718"/>
<dbReference type="AGR" id="MGI:1914604"/>
<reference evidence="3 5" key="2">
    <citation type="journal article" date="2009" name="PLoS Biol.">
        <title>Lineage-specific biology revealed by a finished genome assembly of the mouse.</title>
        <authorList>
            <consortium name="Mouse Genome Sequencing Consortium"/>
            <person name="Church D.M."/>
            <person name="Goodstadt L."/>
            <person name="Hillier L.W."/>
            <person name="Zody M.C."/>
            <person name="Goldstein S."/>
            <person name="She X."/>
            <person name="Bult C.J."/>
            <person name="Agarwala R."/>
            <person name="Cherry J.L."/>
            <person name="DiCuccio M."/>
            <person name="Hlavina W."/>
            <person name="Kapustin Y."/>
            <person name="Meric P."/>
            <person name="Maglott D."/>
            <person name="Birtle Z."/>
            <person name="Marques A.C."/>
            <person name="Graves T."/>
            <person name="Zhou S."/>
            <person name="Teague B."/>
            <person name="Potamousis K."/>
            <person name="Churas C."/>
            <person name="Place M."/>
            <person name="Herschleb J."/>
            <person name="Runnheim R."/>
            <person name="Forrest D."/>
            <person name="Amos-Landgraf J."/>
            <person name="Schwartz D.C."/>
            <person name="Cheng Z."/>
            <person name="Lindblad-Toh K."/>
            <person name="Eichler E.E."/>
            <person name="Ponting C.P."/>
        </authorList>
    </citation>
    <scope>NUCLEOTIDE SEQUENCE [LARGE SCALE GENOMIC DNA]</scope>
    <source>
        <strain evidence="3 5">C57BL/6J</strain>
    </source>
</reference>
<sequence length="102" mass="11455">MQKRITGQLYGLEKFWAYLEYSQSKTQPVDPKLQEYLSRFKKLEDFRVDLPSSEEFGRQRHSSTSGEERIHHTLPPPSAAEPASAGNCSPKDGVQGKSTGAQ</sequence>
<keyword evidence="5" id="KW-1185">Reference proteome</keyword>
<dbReference type="GO" id="GO:0048255">
    <property type="term" value="P:mRNA stabilization"/>
    <property type="evidence" value="ECO:0007669"/>
    <property type="project" value="InterPro"/>
</dbReference>
<evidence type="ECO:0000313" key="5">
    <source>
        <dbReference type="Proteomes" id="UP000000589"/>
    </source>
</evidence>
<organism evidence="2">
    <name type="scientific">Mus musculus</name>
    <name type="common">Mouse</name>
    <dbReference type="NCBI Taxonomy" id="10090"/>
    <lineage>
        <taxon>Eukaryota</taxon>
        <taxon>Metazoa</taxon>
        <taxon>Chordata</taxon>
        <taxon>Craniata</taxon>
        <taxon>Vertebrata</taxon>
        <taxon>Euteleostomi</taxon>
        <taxon>Mammalia</taxon>
        <taxon>Eutheria</taxon>
        <taxon>Euarchontoglires</taxon>
        <taxon>Glires</taxon>
        <taxon>Rodentia</taxon>
        <taxon>Myomorpha</taxon>
        <taxon>Muroidea</taxon>
        <taxon>Muridae</taxon>
        <taxon>Murinae</taxon>
        <taxon>Mus</taxon>
        <taxon>Mus</taxon>
    </lineage>
</organism>
<dbReference type="SMR" id="Q497V3"/>
<dbReference type="Proteomes" id="UP000000589">
    <property type="component" value="Chromosome 3"/>
</dbReference>
<dbReference type="GO" id="GO:1990904">
    <property type="term" value="C:ribonucleoprotein complex"/>
    <property type="evidence" value="ECO:0007669"/>
    <property type="project" value="UniProtKB-KW"/>
</dbReference>
<proteinExistence type="evidence at transcript level"/>
<dbReference type="Bgee" id="ENSMUSG00000025762">
    <property type="expression patterns" value="Expressed in cleaving embryo and 225 other cell types or tissues"/>
</dbReference>
<dbReference type="VEuPathDB" id="HostDB:ENSMUSG00000025762"/>
<name>Q497V3_MOUSE</name>
<dbReference type="HOGENOM" id="CLU_166507_0_0_1"/>
<dbReference type="Pfam" id="PF21071">
    <property type="entry name" value="LARP1_HEAT"/>
    <property type="match status" value="1"/>
</dbReference>
<evidence type="ECO:0000256" key="1">
    <source>
        <dbReference type="SAM" id="MobiDB-lite"/>
    </source>
</evidence>
<dbReference type="MGI" id="MGI:1914604">
    <property type="gene designation" value="Larp1b"/>
</dbReference>
<protein>
    <submittedName>
        <fullName evidence="3">La ribonucleoprotein 1B</fullName>
    </submittedName>
    <submittedName>
        <fullName evidence="2">La ribonucleoprotein domain family, member 2</fullName>
    </submittedName>
</protein>
<keyword evidence="2" id="KW-0687">Ribonucleoprotein</keyword>
<reference evidence="3" key="4">
    <citation type="submission" date="2025-05" db="UniProtKB">
        <authorList>
            <consortium name="Ensembl"/>
        </authorList>
    </citation>
    <scope>IDENTIFICATION</scope>
    <source>
        <strain evidence="3">C57BL/6J</strain>
    </source>
</reference>
<reference evidence="2" key="1">
    <citation type="journal article" date="2004" name="Genome Res.">
        <title>The status, quality, and expansion of the NIH full-length cDNA project: the Mammalian Gene Collection (MGC).</title>
        <authorList>
            <consortium name="The MGC Project Team"/>
            <person name="Gerhard D.S."/>
            <person name="Wagner L."/>
            <person name="Feingold E.A."/>
            <person name="Shenmen C.M."/>
            <person name="Grouse L.H."/>
            <person name="Schuler G."/>
            <person name="Klein S.L."/>
            <person name="Old S."/>
            <person name="Rasooly R."/>
            <person name="Good P."/>
            <person name="Guyer M."/>
            <person name="Peck A.M."/>
            <person name="Derge J.G."/>
            <person name="Lipman D."/>
            <person name="Collins F.S."/>
            <person name="Jang W."/>
            <person name="Sherry S."/>
            <person name="Feolo M."/>
            <person name="Misquitta L."/>
            <person name="Lee E."/>
            <person name="Rotmistrovsky K."/>
            <person name="Greenhut S.F."/>
            <person name="Schaefer C.F."/>
            <person name="Buetow K."/>
            <person name="Bonner T.I."/>
            <person name="Haussler D."/>
            <person name="Kent J."/>
            <person name="Kiekhaus M."/>
            <person name="Furey T."/>
            <person name="Brent M."/>
            <person name="Prange C."/>
            <person name="Schreiber K."/>
            <person name="Shapiro N."/>
            <person name="Bhat N.K."/>
            <person name="Hopkins R.F."/>
            <person name="Hsie F."/>
            <person name="Driscoll T."/>
            <person name="Soares M.B."/>
            <person name="Casavant T.L."/>
            <person name="Scheetz T.E."/>
            <person name="Brown-stein M.J."/>
            <person name="Usdin T.B."/>
            <person name="Toshiyuki S."/>
            <person name="Carninci P."/>
            <person name="Piao Y."/>
            <person name="Dudekula D.B."/>
            <person name="Ko M.S."/>
            <person name="Kawakami K."/>
            <person name="Suzuki Y."/>
            <person name="Sugano S."/>
            <person name="Gruber C.E."/>
            <person name="Smith M.R."/>
            <person name="Simmons B."/>
            <person name="Moore T."/>
            <person name="Waterman R."/>
            <person name="Johnson S.L."/>
            <person name="Ruan Y."/>
            <person name="Wei C.L."/>
            <person name="Mathavan S."/>
            <person name="Gunaratne P.H."/>
            <person name="Wu J."/>
            <person name="Garcia A.M."/>
            <person name="Hulyk S.W."/>
            <person name="Fuh E."/>
            <person name="Yuan Y."/>
            <person name="Sneed A."/>
            <person name="Kowis C."/>
            <person name="Hodgson A."/>
            <person name="Muzny D.M."/>
            <person name="McPherson J."/>
            <person name="Gibbs R.A."/>
            <person name="Fahey J."/>
            <person name="Helton E."/>
            <person name="Ketteman M."/>
            <person name="Madan A."/>
            <person name="Rodrigues S."/>
            <person name="Sanchez A."/>
            <person name="Whiting M."/>
            <person name="Madari A."/>
            <person name="Young A.C."/>
            <person name="Wetherby K.D."/>
            <person name="Granite S.J."/>
            <person name="Kwong P.N."/>
            <person name="Brinkley C.P."/>
            <person name="Pearson R.L."/>
            <person name="Bouffard G.G."/>
            <person name="Blakesly R.W."/>
            <person name="Green E.D."/>
            <person name="Dickson M.C."/>
            <person name="Rodriguez A.C."/>
            <person name="Grimwood J."/>
            <person name="Schmutz J."/>
            <person name="Myers R.M."/>
            <person name="Butterfield Y.S."/>
            <person name="Griffith M."/>
            <person name="Griffith O.L."/>
            <person name="Krzywinski M.I."/>
            <person name="Liao N."/>
            <person name="Morin R."/>
            <person name="Morrin R."/>
            <person name="Palmquist D."/>
            <person name="Petrescu A.S."/>
            <person name="Skalska U."/>
            <person name="Smailus D.E."/>
            <person name="Stott J.M."/>
            <person name="Schnerch A."/>
            <person name="Schein J.E."/>
            <person name="Jones S.J."/>
            <person name="Holt R.A."/>
            <person name="Baross A."/>
            <person name="Marra M.A."/>
            <person name="Clifton S."/>
            <person name="Makowski K.A."/>
            <person name="Bosak S."/>
            <person name="Malek J."/>
        </authorList>
    </citation>
    <scope>NUCLEOTIDE SEQUENCE [LARGE SCALE MRNA]</scope>
    <source>
        <tissue evidence="2">Oocytes</tissue>
    </source>
</reference>
<gene>
    <name evidence="3 4" type="primary">Larp1b</name>
    <name evidence="2" type="synonym">Larp2</name>
</gene>
<feature type="region of interest" description="Disordered" evidence="1">
    <location>
        <begin position="51"/>
        <end position="102"/>
    </location>
</feature>
<dbReference type="ExpressionAtlas" id="Q497V3">
    <property type="expression patterns" value="baseline and differential"/>
</dbReference>
<accession>Q497V3</accession>